<sequence length="74" mass="8168">MASVRLRSVGNSVGVVFPKELLAKYNLSEGDTVQVVETPDGFLLTPVSPDVEEQLRLGRELMKTYRETFAALAK</sequence>
<dbReference type="InterPro" id="IPR013432">
    <property type="entry name" value="Doc_partner"/>
</dbReference>
<keyword evidence="2" id="KW-0238">DNA-binding</keyword>
<dbReference type="GO" id="GO:0003677">
    <property type="term" value="F:DNA binding"/>
    <property type="evidence" value="ECO:0007669"/>
    <property type="project" value="UniProtKB-KW"/>
</dbReference>
<proteinExistence type="predicted"/>
<accession>A0A317FI01</accession>
<evidence type="ECO:0000259" key="1">
    <source>
        <dbReference type="SMART" id="SM00966"/>
    </source>
</evidence>
<organism evidence="2 3">
    <name type="scientific">Falsiroseomonas bella</name>
    <dbReference type="NCBI Taxonomy" id="2184016"/>
    <lineage>
        <taxon>Bacteria</taxon>
        <taxon>Pseudomonadati</taxon>
        <taxon>Pseudomonadota</taxon>
        <taxon>Alphaproteobacteria</taxon>
        <taxon>Acetobacterales</taxon>
        <taxon>Roseomonadaceae</taxon>
        <taxon>Falsiroseomonas</taxon>
    </lineage>
</organism>
<dbReference type="EMBL" id="QGNA01000001">
    <property type="protein sequence ID" value="PWS38640.1"/>
    <property type="molecule type" value="Genomic_DNA"/>
</dbReference>
<comment type="caution">
    <text evidence="2">The sequence shown here is derived from an EMBL/GenBank/DDBJ whole genome shotgun (WGS) entry which is preliminary data.</text>
</comment>
<dbReference type="AlphaFoldDB" id="A0A317FI01"/>
<evidence type="ECO:0000313" key="2">
    <source>
        <dbReference type="EMBL" id="PWS38640.1"/>
    </source>
</evidence>
<dbReference type="NCBIfam" id="TIGR02609">
    <property type="entry name" value="doc_partner"/>
    <property type="match status" value="1"/>
</dbReference>
<gene>
    <name evidence="2" type="ORF">DFH01_05050</name>
</gene>
<evidence type="ECO:0000313" key="3">
    <source>
        <dbReference type="Proteomes" id="UP000245765"/>
    </source>
</evidence>
<dbReference type="InterPro" id="IPR037914">
    <property type="entry name" value="SpoVT-AbrB_sf"/>
</dbReference>
<reference evidence="3" key="1">
    <citation type="submission" date="2018-05" db="EMBL/GenBank/DDBJ databases">
        <authorList>
            <person name="Du Z."/>
            <person name="Wang X."/>
        </authorList>
    </citation>
    <scope>NUCLEOTIDE SEQUENCE [LARGE SCALE GENOMIC DNA]</scope>
    <source>
        <strain evidence="3">CQN31</strain>
    </source>
</reference>
<dbReference type="Gene3D" id="2.10.260.10">
    <property type="match status" value="1"/>
</dbReference>
<keyword evidence="3" id="KW-1185">Reference proteome</keyword>
<dbReference type="SMART" id="SM00966">
    <property type="entry name" value="SpoVT_AbrB"/>
    <property type="match status" value="1"/>
</dbReference>
<dbReference type="Pfam" id="PF04014">
    <property type="entry name" value="MazE_antitoxin"/>
    <property type="match status" value="1"/>
</dbReference>
<dbReference type="Proteomes" id="UP000245765">
    <property type="component" value="Unassembled WGS sequence"/>
</dbReference>
<dbReference type="InterPro" id="IPR007159">
    <property type="entry name" value="SpoVT-AbrB_dom"/>
</dbReference>
<feature type="domain" description="SpoVT-AbrB" evidence="1">
    <location>
        <begin position="7"/>
        <end position="52"/>
    </location>
</feature>
<dbReference type="SUPFAM" id="SSF89447">
    <property type="entry name" value="AbrB/MazE/MraZ-like"/>
    <property type="match status" value="1"/>
</dbReference>
<protein>
    <submittedName>
        <fullName evidence="2">AbrB/MazE/SpoVT family DNA-binding domain-containing protein</fullName>
    </submittedName>
</protein>
<name>A0A317FI01_9PROT</name>
<dbReference type="OrthoDB" id="5459182at2"/>